<dbReference type="Pfam" id="PF00328">
    <property type="entry name" value="His_Phos_2"/>
    <property type="match status" value="1"/>
</dbReference>
<keyword evidence="6" id="KW-1015">Disulfide bond</keyword>
<evidence type="ECO:0000256" key="5">
    <source>
        <dbReference type="PIRSR" id="PIRSR000894-1"/>
    </source>
</evidence>
<evidence type="ECO:0000313" key="8">
    <source>
        <dbReference type="EMBL" id="PYI34777.1"/>
    </source>
</evidence>
<dbReference type="PANTHER" id="PTHR20963">
    <property type="entry name" value="MULTIPLE INOSITOL POLYPHOSPHATE PHOSPHATASE-RELATED"/>
    <property type="match status" value="1"/>
</dbReference>
<dbReference type="GO" id="GO:0009277">
    <property type="term" value="C:fungal-type cell wall"/>
    <property type="evidence" value="ECO:0007669"/>
    <property type="project" value="TreeGrafter"/>
</dbReference>
<evidence type="ECO:0000256" key="2">
    <source>
        <dbReference type="ARBA" id="ARBA00012632"/>
    </source>
</evidence>
<keyword evidence="4" id="KW-0325">Glycoprotein</keyword>
<feature type="disulfide bond" evidence="6">
    <location>
        <begin position="66"/>
        <end position="404"/>
    </location>
</feature>
<comment type="similarity">
    <text evidence="1">Belongs to the histidine acid phosphatase family.</text>
</comment>
<dbReference type="EC" id="3.1.3.8" evidence="2"/>
<dbReference type="GO" id="GO:0003993">
    <property type="term" value="F:acid phosphatase activity"/>
    <property type="evidence" value="ECO:0007669"/>
    <property type="project" value="TreeGrafter"/>
</dbReference>
<gene>
    <name evidence="8" type="ORF">BP00DRAFT_389424</name>
</gene>
<dbReference type="InterPro" id="IPR029033">
    <property type="entry name" value="His_PPase_superfam"/>
</dbReference>
<proteinExistence type="inferred from homology"/>
<dbReference type="PROSITE" id="PS00778">
    <property type="entry name" value="HIS_ACID_PHOSPHAT_2"/>
    <property type="match status" value="1"/>
</dbReference>
<dbReference type="InterPro" id="IPR033379">
    <property type="entry name" value="Acid_Pase_AS"/>
</dbReference>
<dbReference type="InterPro" id="IPR000560">
    <property type="entry name" value="His_Pase_clade-2"/>
</dbReference>
<evidence type="ECO:0000256" key="3">
    <source>
        <dbReference type="ARBA" id="ARBA00022801"/>
    </source>
</evidence>
<accession>A0A2V5J920</accession>
<feature type="active site" description="Proton donor" evidence="5">
    <location>
        <position position="353"/>
    </location>
</feature>
<dbReference type="InterPro" id="IPR016274">
    <property type="entry name" value="Histidine_acid_Pase_euk"/>
</dbReference>
<name>A0A2V5J920_9EURO</name>
<keyword evidence="7" id="KW-0732">Signal</keyword>
<dbReference type="EMBL" id="KZ825473">
    <property type="protein sequence ID" value="PYI34777.1"/>
    <property type="molecule type" value="Genomic_DNA"/>
</dbReference>
<dbReference type="Proteomes" id="UP000248817">
    <property type="component" value="Unassembled WGS sequence"/>
</dbReference>
<dbReference type="SUPFAM" id="SSF53254">
    <property type="entry name" value="Phosphoglycerate mutase-like"/>
    <property type="match status" value="1"/>
</dbReference>
<evidence type="ECO:0000256" key="4">
    <source>
        <dbReference type="ARBA" id="ARBA00023180"/>
    </source>
</evidence>
<protein>
    <recommendedName>
        <fullName evidence="2">3-phytase</fullName>
        <ecNumber evidence="2">3.1.3.8</ecNumber>
    </recommendedName>
</protein>
<sequence>MKPERFIASIPSYLLLIPAATAATFPASHLSQQVLDGDNFLKYDGIRGPYVDRKSSGISRDPPPQCAVDQVIMVKRHGERYPAAGEGPAIEAVLQKVNSTVQASNRSGAPGDLDFLRGNWTYYVPADCYEAETFTGPYAGLAEAYTHGQQYRARYGHLWDGSGGGGSSSSSSSTHTTLPLFAAEFQRIIDTARRFGEGFVGMQNYSTLAALNLISESSSRGADSLTPSCHRDDGPARDQCDAYPYRLPQFDAAAERLNAQYTGLNLSWEDVVTLMTMTAYELNTRSESEWIDVFTTDEWASFSYIWDVNFYYCAGPGNKYMRAVGANYLNASLALLQQGPSSAGPLFFNFAHDSNISPIIAALDIATPPQPLPTDRVAFDLQQHWRITDIIPMGGRLTIERLNCSSSALGPAGIYVRLVLNEAVVPLRTCQDGPGYSCSLDRYAEFVGGLPVFATECAVPADKPQFLGFWWNYTTSTGENWHKGERCNGLA</sequence>
<dbReference type="PIRSF" id="PIRSF000894">
    <property type="entry name" value="Acid_phosphatase"/>
    <property type="match status" value="1"/>
</dbReference>
<keyword evidence="3" id="KW-0378">Hydrolase</keyword>
<evidence type="ECO:0000256" key="1">
    <source>
        <dbReference type="ARBA" id="ARBA00005375"/>
    </source>
</evidence>
<reference evidence="8 9" key="1">
    <citation type="submission" date="2018-02" db="EMBL/GenBank/DDBJ databases">
        <title>The genomes of Aspergillus section Nigri reveals drivers in fungal speciation.</title>
        <authorList>
            <consortium name="DOE Joint Genome Institute"/>
            <person name="Vesth T.C."/>
            <person name="Nybo J."/>
            <person name="Theobald S."/>
            <person name="Brandl J."/>
            <person name="Frisvad J.C."/>
            <person name="Nielsen K.F."/>
            <person name="Lyhne E.K."/>
            <person name="Kogle M.E."/>
            <person name="Kuo A."/>
            <person name="Riley R."/>
            <person name="Clum A."/>
            <person name="Nolan M."/>
            <person name="Lipzen A."/>
            <person name="Salamov A."/>
            <person name="Henrissat B."/>
            <person name="Wiebenga A."/>
            <person name="De vries R.P."/>
            <person name="Grigoriev I.V."/>
            <person name="Mortensen U.H."/>
            <person name="Andersen M.R."/>
            <person name="Baker S.E."/>
        </authorList>
    </citation>
    <scope>NUCLEOTIDE SEQUENCE [LARGE SCALE GENOMIC DNA]</scope>
    <source>
        <strain evidence="8 9">CBS 114.80</strain>
    </source>
</reference>
<evidence type="ECO:0000313" key="9">
    <source>
        <dbReference type="Proteomes" id="UP000248817"/>
    </source>
</evidence>
<organism evidence="8 9">
    <name type="scientific">Aspergillus indologenus CBS 114.80</name>
    <dbReference type="NCBI Taxonomy" id="1450541"/>
    <lineage>
        <taxon>Eukaryota</taxon>
        <taxon>Fungi</taxon>
        <taxon>Dikarya</taxon>
        <taxon>Ascomycota</taxon>
        <taxon>Pezizomycotina</taxon>
        <taxon>Eurotiomycetes</taxon>
        <taxon>Eurotiomycetidae</taxon>
        <taxon>Eurotiales</taxon>
        <taxon>Aspergillaceae</taxon>
        <taxon>Aspergillus</taxon>
        <taxon>Aspergillus subgen. Circumdati</taxon>
    </lineage>
</organism>
<dbReference type="AlphaFoldDB" id="A0A2V5J920"/>
<dbReference type="PROSITE" id="PS00616">
    <property type="entry name" value="HIS_ACID_PHOSPHAT_1"/>
    <property type="match status" value="1"/>
</dbReference>
<keyword evidence="9" id="KW-1185">Reference proteome</keyword>
<evidence type="ECO:0000256" key="7">
    <source>
        <dbReference type="SAM" id="SignalP"/>
    </source>
</evidence>
<evidence type="ECO:0000256" key="6">
    <source>
        <dbReference type="PIRSR" id="PIRSR000894-2"/>
    </source>
</evidence>
<dbReference type="PANTHER" id="PTHR20963:SF18">
    <property type="entry name" value="ACID PHOSPHATASE PHO11-RELATED"/>
    <property type="match status" value="1"/>
</dbReference>
<dbReference type="CDD" id="cd07061">
    <property type="entry name" value="HP_HAP_like"/>
    <property type="match status" value="1"/>
</dbReference>
<feature type="signal peptide" evidence="7">
    <location>
        <begin position="1"/>
        <end position="22"/>
    </location>
</feature>
<feature type="chain" id="PRO_5016117641" description="3-phytase" evidence="7">
    <location>
        <begin position="23"/>
        <end position="491"/>
    </location>
</feature>
<dbReference type="GO" id="GO:0016158">
    <property type="term" value="F:inositol hexakisphosphate 3-phosphatase activity"/>
    <property type="evidence" value="ECO:0007669"/>
    <property type="project" value="UniProtKB-EC"/>
</dbReference>
<feature type="disulfide bond" evidence="6">
    <location>
        <begin position="430"/>
        <end position="438"/>
    </location>
</feature>
<dbReference type="Gene3D" id="3.40.50.1240">
    <property type="entry name" value="Phosphoglycerate mutase-like"/>
    <property type="match status" value="1"/>
</dbReference>
<feature type="active site" description="Nucleophile" evidence="5">
    <location>
        <position position="77"/>
    </location>
</feature>